<feature type="domain" description="BTB" evidence="1">
    <location>
        <begin position="25"/>
        <end position="85"/>
    </location>
</feature>
<gene>
    <name evidence="2" type="ORF">D6D21_09004</name>
</gene>
<dbReference type="SMART" id="SM00225">
    <property type="entry name" value="BTB"/>
    <property type="match status" value="1"/>
</dbReference>
<accession>A0AB74IM06</accession>
<protein>
    <recommendedName>
        <fullName evidence="1">BTB domain-containing protein</fullName>
    </recommendedName>
</protein>
<evidence type="ECO:0000313" key="2">
    <source>
        <dbReference type="EMBL" id="THW35810.1"/>
    </source>
</evidence>
<organism evidence="2 3">
    <name type="scientific">Aureobasidium pullulans</name>
    <name type="common">Black yeast</name>
    <name type="synonym">Pullularia pullulans</name>
    <dbReference type="NCBI Taxonomy" id="5580"/>
    <lineage>
        <taxon>Eukaryota</taxon>
        <taxon>Fungi</taxon>
        <taxon>Dikarya</taxon>
        <taxon>Ascomycota</taxon>
        <taxon>Pezizomycotina</taxon>
        <taxon>Dothideomycetes</taxon>
        <taxon>Dothideomycetidae</taxon>
        <taxon>Dothideales</taxon>
        <taxon>Saccotheciaceae</taxon>
        <taxon>Aureobasidium</taxon>
    </lineage>
</organism>
<dbReference type="SUPFAM" id="SSF54695">
    <property type="entry name" value="POZ domain"/>
    <property type="match status" value="1"/>
</dbReference>
<dbReference type="EMBL" id="QZAM01000266">
    <property type="protein sequence ID" value="THW35810.1"/>
    <property type="molecule type" value="Genomic_DNA"/>
</dbReference>
<name>A0AB74IM06_AURPU</name>
<dbReference type="Pfam" id="PF00651">
    <property type="entry name" value="BTB"/>
    <property type="match status" value="1"/>
</dbReference>
<evidence type="ECO:0000259" key="1">
    <source>
        <dbReference type="PROSITE" id="PS50097"/>
    </source>
</evidence>
<dbReference type="Gene3D" id="3.30.710.10">
    <property type="entry name" value="Potassium Channel Kv1.1, Chain A"/>
    <property type="match status" value="1"/>
</dbReference>
<evidence type="ECO:0000313" key="3">
    <source>
        <dbReference type="Proteomes" id="UP000309076"/>
    </source>
</evidence>
<comment type="caution">
    <text evidence="2">The sequence shown here is derived from an EMBL/GenBank/DDBJ whole genome shotgun (WGS) entry which is preliminary data.</text>
</comment>
<proteinExistence type="predicted"/>
<dbReference type="PROSITE" id="PS50097">
    <property type="entry name" value="BTB"/>
    <property type="match status" value="1"/>
</dbReference>
<dbReference type="InterPro" id="IPR000210">
    <property type="entry name" value="BTB/POZ_dom"/>
</dbReference>
<dbReference type="Proteomes" id="UP000309076">
    <property type="component" value="Unassembled WGS sequence"/>
</dbReference>
<reference evidence="2 3" key="1">
    <citation type="submission" date="2018-10" db="EMBL/GenBank/DDBJ databases">
        <title>Fifty Aureobasidium pullulans genomes reveal a recombining polyextremotolerant generalist.</title>
        <authorList>
            <person name="Gostincar C."/>
            <person name="Turk M."/>
            <person name="Zajc J."/>
            <person name="Gunde-Cimerman N."/>
        </authorList>
    </citation>
    <scope>NUCLEOTIDE SEQUENCE [LARGE SCALE GENOMIC DNA]</scope>
    <source>
        <strain evidence="2 3">EXF-10796</strain>
    </source>
</reference>
<sequence length="224" mass="25350">MASSTDTNAGALKRKRNFFNDEEFSDVIIKFGEEQVFAHKVILASGSIWFEKALLGNFSEAKKKVVELHDDTGPDAITAMLKHLYGMSYETQIEPCEEVDFAELHHHVYLLGDKYDIESLRVQAAKKMRNFLSLEIRTGLYDKTISTIQKILGPEAVQFADRALELQTKKQLFARTQSLFRDHTFRDLLATGKMLAPKTAMAFLDKIESVAGWDDDFGSDEDSS</sequence>
<dbReference type="AlphaFoldDB" id="A0AB74IM06"/>
<dbReference type="CDD" id="cd18186">
    <property type="entry name" value="BTB_POZ_ZBTB_KLHL-like"/>
    <property type="match status" value="1"/>
</dbReference>
<dbReference type="PANTHER" id="PTHR24413">
    <property type="entry name" value="SPECKLE-TYPE POZ PROTEIN"/>
    <property type="match status" value="1"/>
</dbReference>
<dbReference type="InterPro" id="IPR011333">
    <property type="entry name" value="SKP1/BTB/POZ_sf"/>
</dbReference>